<dbReference type="PANTHER" id="PTHR30461">
    <property type="entry name" value="DNA-INVERTASE FROM LAMBDOID PROPHAGE"/>
    <property type="match status" value="1"/>
</dbReference>
<dbReference type="InterPro" id="IPR038109">
    <property type="entry name" value="DNA_bind_recomb_sf"/>
</dbReference>
<keyword evidence="6" id="KW-1185">Reference proteome</keyword>
<dbReference type="KEGG" id="cart:PA27867_2058"/>
<feature type="coiled-coil region" evidence="3">
    <location>
        <begin position="307"/>
        <end position="334"/>
    </location>
</feature>
<evidence type="ECO:0000313" key="5">
    <source>
        <dbReference type="EMBL" id="ANP73010.1"/>
    </source>
</evidence>
<dbReference type="AlphaFoldDB" id="A0A1B1BKA1"/>
<dbReference type="Gene3D" id="3.90.1750.20">
    <property type="entry name" value="Putative Large Serine Recombinase, Chain B, Domain 2"/>
    <property type="match status" value="1"/>
</dbReference>
<dbReference type="InterPro" id="IPR050639">
    <property type="entry name" value="SSR_resolvase"/>
</dbReference>
<dbReference type="PANTHER" id="PTHR30461:SF2">
    <property type="entry name" value="SERINE RECOMBINASE PINE-RELATED"/>
    <property type="match status" value="1"/>
</dbReference>
<accession>A0A1B1BKA1</accession>
<dbReference type="GO" id="GO:0003677">
    <property type="term" value="F:DNA binding"/>
    <property type="evidence" value="ECO:0007669"/>
    <property type="project" value="UniProtKB-KW"/>
</dbReference>
<dbReference type="GO" id="GO:0000150">
    <property type="term" value="F:DNA strand exchange activity"/>
    <property type="evidence" value="ECO:0007669"/>
    <property type="project" value="InterPro"/>
</dbReference>
<evidence type="ECO:0000256" key="2">
    <source>
        <dbReference type="ARBA" id="ARBA00023172"/>
    </source>
</evidence>
<dbReference type="Proteomes" id="UP000092582">
    <property type="component" value="Chromosome 1"/>
</dbReference>
<organism evidence="5 6">
    <name type="scientific">Cryobacterium arcticum</name>
    <dbReference type="NCBI Taxonomy" id="670052"/>
    <lineage>
        <taxon>Bacteria</taxon>
        <taxon>Bacillati</taxon>
        <taxon>Actinomycetota</taxon>
        <taxon>Actinomycetes</taxon>
        <taxon>Micrococcales</taxon>
        <taxon>Microbacteriaceae</taxon>
        <taxon>Cryobacterium</taxon>
    </lineage>
</organism>
<dbReference type="PATRIC" id="fig|670052.7.peg.2118"/>
<proteinExistence type="predicted"/>
<protein>
    <recommendedName>
        <fullName evidence="4">Recombinase domain-containing protein</fullName>
    </recommendedName>
</protein>
<evidence type="ECO:0000259" key="4">
    <source>
        <dbReference type="PROSITE" id="PS51737"/>
    </source>
</evidence>
<keyword evidence="1" id="KW-0238">DNA-binding</keyword>
<evidence type="ECO:0000256" key="3">
    <source>
        <dbReference type="SAM" id="Coils"/>
    </source>
</evidence>
<feature type="domain" description="Recombinase" evidence="4">
    <location>
        <begin position="65"/>
        <end position="175"/>
    </location>
</feature>
<reference evidence="5 6" key="1">
    <citation type="submission" date="2016-06" db="EMBL/GenBank/DDBJ databases">
        <title>Genome sequencing of Cryobacterium arcticum PAMC 27867.</title>
        <authorList>
            <person name="Lee J."/>
            <person name="Kim O.-S."/>
        </authorList>
    </citation>
    <scope>NUCLEOTIDE SEQUENCE [LARGE SCALE GENOMIC DNA]</scope>
    <source>
        <strain evidence="5 6">PAMC 27867</strain>
    </source>
</reference>
<name>A0A1B1BKA1_9MICO</name>
<dbReference type="EMBL" id="CP016282">
    <property type="protein sequence ID" value="ANP73010.1"/>
    <property type="molecule type" value="Genomic_DNA"/>
</dbReference>
<dbReference type="STRING" id="670052.PA27867_2058"/>
<dbReference type="PROSITE" id="PS51737">
    <property type="entry name" value="RECOMBINASE_DNA_BIND"/>
    <property type="match status" value="1"/>
</dbReference>
<dbReference type="Pfam" id="PF07508">
    <property type="entry name" value="Recombinase"/>
    <property type="match status" value="1"/>
</dbReference>
<evidence type="ECO:0000256" key="1">
    <source>
        <dbReference type="ARBA" id="ARBA00023125"/>
    </source>
</evidence>
<keyword evidence="3" id="KW-0175">Coiled coil</keyword>
<evidence type="ECO:0000313" key="6">
    <source>
        <dbReference type="Proteomes" id="UP000092582"/>
    </source>
</evidence>
<keyword evidence="2" id="KW-0233">DNA recombination</keyword>
<sequence>MDVGSKVYFVTSAENGLDLLSPAGRAVARTLAAWAQYEGEQKRLRQLSKNVQLAGHGHWQFSLRPFGYERTGGKIVQVPAEAAVIQEGYERVLKGASYRQLAVDWNSRGIKPLLGQQWQGSRVQRLLENSHYGGVPTYKGQEVDLDEGKAIQWTPILTPRQWKDFRELKMNRKRKRSWAVTPKHLMSGMLTCGVCGGQMFSHAQDVTTRNNTLNARGNPVRVPALREDGTRLKRTTYVCVDKHCASIRGEYVDALVRAVVLKKLADERVTMALRPNDEATPLQDEVADLQRRRDDVTDLVGEGIMDKAKAREKLADLTEKIGRTQARLAAIRAESPLSDIRLAESIPERWDALEVLERRRIIADLGLRLTINPAAKGARGIDPDTDTKYTERAWALRRIQWVIPED</sequence>
<dbReference type="InterPro" id="IPR011109">
    <property type="entry name" value="DNA_bind_recombinase_dom"/>
</dbReference>
<gene>
    <name evidence="5" type="ORF">PA27867_2058</name>
</gene>